<accession>A0A087T586</accession>
<dbReference type="EMBL" id="KK113464">
    <property type="protein sequence ID" value="KFM60275.1"/>
    <property type="molecule type" value="Genomic_DNA"/>
</dbReference>
<sequence>MKVPEDLLIGSCTIRDCHCYLRILNILLNHSKAW</sequence>
<keyword evidence="2" id="KW-1185">Reference proteome</keyword>
<proteinExistence type="predicted"/>
<evidence type="ECO:0000313" key="1">
    <source>
        <dbReference type="EMBL" id="KFM60275.1"/>
    </source>
</evidence>
<name>A0A087T586_STEMI</name>
<reference evidence="1 2" key="1">
    <citation type="submission" date="2013-11" db="EMBL/GenBank/DDBJ databases">
        <title>Genome sequencing of Stegodyphus mimosarum.</title>
        <authorList>
            <person name="Bechsgaard J."/>
        </authorList>
    </citation>
    <scope>NUCLEOTIDE SEQUENCE [LARGE SCALE GENOMIC DNA]</scope>
</reference>
<dbReference type="AlphaFoldDB" id="A0A087T586"/>
<organism evidence="1 2">
    <name type="scientific">Stegodyphus mimosarum</name>
    <name type="common">African social velvet spider</name>
    <dbReference type="NCBI Taxonomy" id="407821"/>
    <lineage>
        <taxon>Eukaryota</taxon>
        <taxon>Metazoa</taxon>
        <taxon>Ecdysozoa</taxon>
        <taxon>Arthropoda</taxon>
        <taxon>Chelicerata</taxon>
        <taxon>Arachnida</taxon>
        <taxon>Araneae</taxon>
        <taxon>Araneomorphae</taxon>
        <taxon>Entelegynae</taxon>
        <taxon>Eresoidea</taxon>
        <taxon>Eresidae</taxon>
        <taxon>Stegodyphus</taxon>
    </lineage>
</organism>
<dbReference type="Proteomes" id="UP000054359">
    <property type="component" value="Unassembled WGS sequence"/>
</dbReference>
<gene>
    <name evidence="1" type="ORF">X975_24172</name>
</gene>
<protein>
    <submittedName>
        <fullName evidence="1">Uncharacterized protein</fullName>
    </submittedName>
</protein>
<evidence type="ECO:0000313" key="2">
    <source>
        <dbReference type="Proteomes" id="UP000054359"/>
    </source>
</evidence>
<feature type="non-terminal residue" evidence="1">
    <location>
        <position position="34"/>
    </location>
</feature>